<dbReference type="AlphaFoldDB" id="A0AAV7R296"/>
<gene>
    <name evidence="2" type="ORF">NDU88_011856</name>
</gene>
<evidence type="ECO:0000313" key="2">
    <source>
        <dbReference type="EMBL" id="KAJ1145570.1"/>
    </source>
</evidence>
<proteinExistence type="predicted"/>
<name>A0AAV7R296_PLEWA</name>
<feature type="region of interest" description="Disordered" evidence="1">
    <location>
        <begin position="1"/>
        <end position="40"/>
    </location>
</feature>
<accession>A0AAV7R296</accession>
<dbReference type="Proteomes" id="UP001066276">
    <property type="component" value="Chromosome 6"/>
</dbReference>
<evidence type="ECO:0000313" key="3">
    <source>
        <dbReference type="Proteomes" id="UP001066276"/>
    </source>
</evidence>
<comment type="caution">
    <text evidence="2">The sequence shown here is derived from an EMBL/GenBank/DDBJ whole genome shotgun (WGS) entry which is preliminary data.</text>
</comment>
<evidence type="ECO:0000256" key="1">
    <source>
        <dbReference type="SAM" id="MobiDB-lite"/>
    </source>
</evidence>
<reference evidence="2" key="1">
    <citation type="journal article" date="2022" name="bioRxiv">
        <title>Sequencing and chromosome-scale assembly of the giantPleurodeles waltlgenome.</title>
        <authorList>
            <person name="Brown T."/>
            <person name="Elewa A."/>
            <person name="Iarovenko S."/>
            <person name="Subramanian E."/>
            <person name="Araus A.J."/>
            <person name="Petzold A."/>
            <person name="Susuki M."/>
            <person name="Suzuki K.-i.T."/>
            <person name="Hayashi T."/>
            <person name="Toyoda A."/>
            <person name="Oliveira C."/>
            <person name="Osipova E."/>
            <person name="Leigh N.D."/>
            <person name="Simon A."/>
            <person name="Yun M.H."/>
        </authorList>
    </citation>
    <scope>NUCLEOTIDE SEQUENCE</scope>
    <source>
        <strain evidence="2">20211129_DDA</strain>
        <tissue evidence="2">Liver</tissue>
    </source>
</reference>
<keyword evidence="3" id="KW-1185">Reference proteome</keyword>
<organism evidence="2 3">
    <name type="scientific">Pleurodeles waltl</name>
    <name type="common">Iberian ribbed newt</name>
    <dbReference type="NCBI Taxonomy" id="8319"/>
    <lineage>
        <taxon>Eukaryota</taxon>
        <taxon>Metazoa</taxon>
        <taxon>Chordata</taxon>
        <taxon>Craniata</taxon>
        <taxon>Vertebrata</taxon>
        <taxon>Euteleostomi</taxon>
        <taxon>Amphibia</taxon>
        <taxon>Batrachia</taxon>
        <taxon>Caudata</taxon>
        <taxon>Salamandroidea</taxon>
        <taxon>Salamandridae</taxon>
        <taxon>Pleurodelinae</taxon>
        <taxon>Pleurodeles</taxon>
    </lineage>
</organism>
<protein>
    <submittedName>
        <fullName evidence="2">Uncharacterized protein</fullName>
    </submittedName>
</protein>
<dbReference type="EMBL" id="JANPWB010000010">
    <property type="protein sequence ID" value="KAJ1145570.1"/>
    <property type="molecule type" value="Genomic_DNA"/>
</dbReference>
<feature type="compositionally biased region" description="Basic and acidic residues" evidence="1">
    <location>
        <begin position="1"/>
        <end position="18"/>
    </location>
</feature>
<sequence>MTLDRRRQCHDARGESGGRRSGRSRACGSGSTVKKKGNEEATNKNRVTFFLFGISDIAYVRGRNTPNEANACGCLATHTQRGETSRRTYLLGNATTPSQAIGYNVKQCGKHGLN</sequence>